<dbReference type="PANTHER" id="PTHR43818:SF11">
    <property type="entry name" value="BCDNA.GH03377"/>
    <property type="match status" value="1"/>
</dbReference>
<dbReference type="PANTHER" id="PTHR43818">
    <property type="entry name" value="BCDNA.GH03377"/>
    <property type="match status" value="1"/>
</dbReference>
<proteinExistence type="predicted"/>
<evidence type="ECO:0000256" key="1">
    <source>
        <dbReference type="ARBA" id="ARBA00023002"/>
    </source>
</evidence>
<evidence type="ECO:0000259" key="2">
    <source>
        <dbReference type="Pfam" id="PF01408"/>
    </source>
</evidence>
<name>A0A6J7AJJ2_9ZZZZ</name>
<feature type="domain" description="GFO/IDH/MocA-like oxidoreductase" evidence="3">
    <location>
        <begin position="132"/>
        <end position="249"/>
    </location>
</feature>
<dbReference type="SUPFAM" id="SSF55347">
    <property type="entry name" value="Glyceraldehyde-3-phosphate dehydrogenase-like, C-terminal domain"/>
    <property type="match status" value="1"/>
</dbReference>
<dbReference type="InterPro" id="IPR000683">
    <property type="entry name" value="Gfo/Idh/MocA-like_OxRdtase_N"/>
</dbReference>
<dbReference type="GO" id="GO:0000166">
    <property type="term" value="F:nucleotide binding"/>
    <property type="evidence" value="ECO:0007669"/>
    <property type="project" value="InterPro"/>
</dbReference>
<organism evidence="4">
    <name type="scientific">freshwater metagenome</name>
    <dbReference type="NCBI Taxonomy" id="449393"/>
    <lineage>
        <taxon>unclassified sequences</taxon>
        <taxon>metagenomes</taxon>
        <taxon>ecological metagenomes</taxon>
    </lineage>
</organism>
<dbReference type="InterPro" id="IPR036291">
    <property type="entry name" value="NAD(P)-bd_dom_sf"/>
</dbReference>
<evidence type="ECO:0000313" key="4">
    <source>
        <dbReference type="EMBL" id="CAB4833141.1"/>
    </source>
</evidence>
<dbReference type="Pfam" id="PF01408">
    <property type="entry name" value="GFO_IDH_MocA"/>
    <property type="match status" value="1"/>
</dbReference>
<dbReference type="InterPro" id="IPR055170">
    <property type="entry name" value="GFO_IDH_MocA-like_dom"/>
</dbReference>
<dbReference type="EMBL" id="CAFABK010000058">
    <property type="protein sequence ID" value="CAB4833141.1"/>
    <property type="molecule type" value="Genomic_DNA"/>
</dbReference>
<dbReference type="Gene3D" id="3.40.50.720">
    <property type="entry name" value="NAD(P)-binding Rossmann-like Domain"/>
    <property type="match status" value="1"/>
</dbReference>
<accession>A0A6J7AJJ2</accession>
<dbReference type="AlphaFoldDB" id="A0A6J7AJJ2"/>
<dbReference type="Pfam" id="PF22725">
    <property type="entry name" value="GFO_IDH_MocA_C3"/>
    <property type="match status" value="1"/>
</dbReference>
<reference evidence="4" key="1">
    <citation type="submission" date="2020-05" db="EMBL/GenBank/DDBJ databases">
        <authorList>
            <person name="Chiriac C."/>
            <person name="Salcher M."/>
            <person name="Ghai R."/>
            <person name="Kavagutti S V."/>
        </authorList>
    </citation>
    <scope>NUCLEOTIDE SEQUENCE</scope>
</reference>
<dbReference type="Gene3D" id="3.30.360.10">
    <property type="entry name" value="Dihydrodipicolinate Reductase, domain 2"/>
    <property type="match status" value="1"/>
</dbReference>
<sequence>MTPPLRWALIGASDIAATRLIPAINGVGDTITAVQSGSPDWAAAYAATHTIDFWTTSVDELLSRVDVDAVYVSSTNEKHHDQVVAAAAAGKHVLAEKPLALTVADARAMVEACERAGVVMATNHHLPASPTHRAMKTLVAAGAIGQVRAIHVNHSVGLPQHLQGWRVDDPIGGGVAYDVFVHDMAAVRALIGGQALRVYAAERTGAAVPQSLMTVVNWADDVIVQTHDSYDNYHLPTWLEILGTQGAIRSTGCMTGDPIGQVQLFKDHQVTDIEVSPRDDLYVTTVRAFDRAVHEGATPLVTGWDGVRSLAAVEAAQASLSSGCGADVQQIS</sequence>
<protein>
    <submittedName>
        <fullName evidence="4">Unannotated protein</fullName>
    </submittedName>
</protein>
<dbReference type="GO" id="GO:0016491">
    <property type="term" value="F:oxidoreductase activity"/>
    <property type="evidence" value="ECO:0007669"/>
    <property type="project" value="UniProtKB-KW"/>
</dbReference>
<feature type="domain" description="Gfo/Idh/MocA-like oxidoreductase N-terminal" evidence="2">
    <location>
        <begin position="5"/>
        <end position="124"/>
    </location>
</feature>
<gene>
    <name evidence="4" type="ORF">UFOPK3204_01199</name>
</gene>
<dbReference type="InterPro" id="IPR050463">
    <property type="entry name" value="Gfo/Idh/MocA_oxidrdct_glycsds"/>
</dbReference>
<evidence type="ECO:0000259" key="3">
    <source>
        <dbReference type="Pfam" id="PF22725"/>
    </source>
</evidence>
<keyword evidence="1" id="KW-0560">Oxidoreductase</keyword>
<dbReference type="SUPFAM" id="SSF51735">
    <property type="entry name" value="NAD(P)-binding Rossmann-fold domains"/>
    <property type="match status" value="1"/>
</dbReference>